<dbReference type="InterPro" id="IPR011008">
    <property type="entry name" value="Dimeric_a/b-barrel"/>
</dbReference>
<dbReference type="EMBL" id="VOPY01000003">
    <property type="protein sequence ID" value="TXC68362.1"/>
    <property type="molecule type" value="Genomic_DNA"/>
</dbReference>
<dbReference type="RefSeq" id="WP_147123598.1">
    <property type="nucleotide sequence ID" value="NZ_VOPY01000003.1"/>
</dbReference>
<keyword evidence="2" id="KW-1185">Reference proteome</keyword>
<proteinExistence type="predicted"/>
<dbReference type="OrthoDB" id="9792392at2"/>
<dbReference type="Gene3D" id="3.30.70.100">
    <property type="match status" value="1"/>
</dbReference>
<comment type="caution">
    <text evidence="1">The sequence shown here is derived from an EMBL/GenBank/DDBJ whole genome shotgun (WGS) entry which is preliminary data.</text>
</comment>
<dbReference type="Proteomes" id="UP000321129">
    <property type="component" value="Unassembled WGS sequence"/>
</dbReference>
<protein>
    <submittedName>
        <fullName evidence="1">DUF1428 domain-containing protein</fullName>
    </submittedName>
</protein>
<dbReference type="PIRSF" id="PIRSF007028">
    <property type="entry name" value="UCP007028"/>
    <property type="match status" value="1"/>
</dbReference>
<gene>
    <name evidence="1" type="ORF">FSZ31_11875</name>
</gene>
<dbReference type="SUPFAM" id="SSF54909">
    <property type="entry name" value="Dimeric alpha+beta barrel"/>
    <property type="match status" value="1"/>
</dbReference>
<accession>A0A5C6U6C4</accession>
<organism evidence="1 2">
    <name type="scientific">Flavisphingopyxis soli</name>
    <dbReference type="NCBI Taxonomy" id="2601267"/>
    <lineage>
        <taxon>Bacteria</taxon>
        <taxon>Pseudomonadati</taxon>
        <taxon>Pseudomonadota</taxon>
        <taxon>Alphaproteobacteria</taxon>
        <taxon>Sphingomonadales</taxon>
        <taxon>Sphingopyxidaceae</taxon>
        <taxon>Flavisphingopyxis</taxon>
    </lineage>
</organism>
<sequence>MSYIDGFLIPVPRDKRAEYEEQARKAAPIFMELGATRIVETWSDDIKHGTTTDFYRAVKAEDGEDVVFSWIEYPDKATRDTANEKMMSDPRFEEMGEMPFDGKRMIFGGFSPILDTAKD</sequence>
<dbReference type="Pfam" id="PF07237">
    <property type="entry name" value="DUF1428"/>
    <property type="match status" value="1"/>
</dbReference>
<reference evidence="1 2" key="1">
    <citation type="submission" date="2019-08" db="EMBL/GenBank/DDBJ databases">
        <title>Sphingorhabdus soil sp. nov., isolated from arctic soil.</title>
        <authorList>
            <person name="Liu Y."/>
        </authorList>
    </citation>
    <scope>NUCLEOTIDE SEQUENCE [LARGE SCALE GENOMIC DNA]</scope>
    <source>
        <strain evidence="1 2">D-2Q-5-6</strain>
    </source>
</reference>
<dbReference type="InterPro" id="IPR009874">
    <property type="entry name" value="DUF1428"/>
</dbReference>
<name>A0A5C6U6C4_9SPHN</name>
<evidence type="ECO:0000313" key="2">
    <source>
        <dbReference type="Proteomes" id="UP000321129"/>
    </source>
</evidence>
<evidence type="ECO:0000313" key="1">
    <source>
        <dbReference type="EMBL" id="TXC68362.1"/>
    </source>
</evidence>
<dbReference type="AlphaFoldDB" id="A0A5C6U6C4"/>